<proteinExistence type="inferred from homology"/>
<comment type="cofactor">
    <cofactor evidence="1">
        <name>Mn(2+)</name>
        <dbReference type="ChEBI" id="CHEBI:29035"/>
    </cofactor>
</comment>
<dbReference type="PIRSF" id="PIRSF039102">
    <property type="entry name" value="Ddl/VanB"/>
    <property type="match status" value="1"/>
</dbReference>
<accession>A0A654KFR3</accession>
<keyword evidence="8 19" id="KW-0479">Metal-binding</keyword>
<sequence>MDKSLKIAVLYGGNSAEREVSLMSGQGVGNALKSRGYNIELFDIANRDLLELKNFDLAFIALHGKYGEDGCIQGFLELLKIPYTGPGVMSSSVGMNKIVSKKIFIHEGIPTPEFRVVRDYEGLEKATQEIGYPIIVKPPQEGSTIGLKKVHSQDELTEAFNESIKFDEEMLVEKCIEGRELTVAIIGKSPDTRALPIIEIVTPDGNYDYEQKYTRDDTQYICPAKLDENLARNIENICIKAYDSLECQGWSRVDVMLDKNNCPWVLEINTSPGMTSHSLVPMAAKAIGLSYEDICEEILKTACLKVKKLNKV</sequence>
<dbReference type="NCBIfam" id="NF002378">
    <property type="entry name" value="PRK01372.1"/>
    <property type="match status" value="1"/>
</dbReference>
<evidence type="ECO:0000256" key="19">
    <source>
        <dbReference type="PIRSR" id="PIRSR039102-3"/>
    </source>
</evidence>
<dbReference type="InterPro" id="IPR005905">
    <property type="entry name" value="D_ala_D_ala"/>
</dbReference>
<evidence type="ECO:0000256" key="12">
    <source>
        <dbReference type="ARBA" id="ARBA00022960"/>
    </source>
</evidence>
<feature type="active site" evidence="18">
    <location>
        <position position="17"/>
    </location>
</feature>
<comment type="cofactor">
    <cofactor evidence="19">
        <name>Mg(2+)</name>
        <dbReference type="ChEBI" id="CHEBI:18420"/>
    </cofactor>
    <cofactor evidence="19">
        <name>Mn(2+)</name>
        <dbReference type="ChEBI" id="CHEBI:29035"/>
    </cofactor>
    <text evidence="19">Binds 2 magnesium or manganese ions per subunit.</text>
</comment>
<dbReference type="KEGG" id="teq:TEQUI_0305"/>
<evidence type="ECO:0000256" key="9">
    <source>
        <dbReference type="ARBA" id="ARBA00022741"/>
    </source>
</evidence>
<dbReference type="GO" id="GO:0046872">
    <property type="term" value="F:metal ion binding"/>
    <property type="evidence" value="ECO:0007669"/>
    <property type="project" value="UniProtKB-KW"/>
</dbReference>
<dbReference type="Proteomes" id="UP000007472">
    <property type="component" value="Chromosome"/>
</dbReference>
<evidence type="ECO:0000256" key="11">
    <source>
        <dbReference type="ARBA" id="ARBA00022842"/>
    </source>
</evidence>
<keyword evidence="7 17" id="KW-0436">Ligase</keyword>
<dbReference type="InterPro" id="IPR011761">
    <property type="entry name" value="ATP-grasp"/>
</dbReference>
<comment type="subcellular location">
    <subcellularLocation>
        <location evidence="3 17">Cytoplasm</location>
    </subcellularLocation>
</comment>
<dbReference type="GO" id="GO:0005524">
    <property type="term" value="F:ATP binding"/>
    <property type="evidence" value="ECO:0007669"/>
    <property type="project" value="UniProtKB-UniRule"/>
</dbReference>
<comment type="function">
    <text evidence="2 17">Cell wall formation.</text>
</comment>
<dbReference type="FunFam" id="3.30.470.20:FF:000008">
    <property type="entry name" value="D-alanine--D-alanine ligase"/>
    <property type="match status" value="1"/>
</dbReference>
<evidence type="ECO:0000256" key="10">
    <source>
        <dbReference type="ARBA" id="ARBA00022840"/>
    </source>
</evidence>
<evidence type="ECO:0000256" key="7">
    <source>
        <dbReference type="ARBA" id="ARBA00022598"/>
    </source>
</evidence>
<dbReference type="Pfam" id="PF07478">
    <property type="entry name" value="Dala_Dala_lig_C"/>
    <property type="match status" value="1"/>
</dbReference>
<evidence type="ECO:0000256" key="18">
    <source>
        <dbReference type="PIRSR" id="PIRSR039102-1"/>
    </source>
</evidence>
<name>A0A654KFR3_TAYEM</name>
<evidence type="ECO:0000256" key="15">
    <source>
        <dbReference type="ARBA" id="ARBA00023316"/>
    </source>
</evidence>
<dbReference type="SMART" id="SM01209">
    <property type="entry name" value="GARS_A"/>
    <property type="match status" value="1"/>
</dbReference>
<evidence type="ECO:0000256" key="8">
    <source>
        <dbReference type="ARBA" id="ARBA00022723"/>
    </source>
</evidence>
<feature type="binding site" evidence="19">
    <location>
        <position position="267"/>
    </location>
    <ligand>
        <name>Mg(2+)</name>
        <dbReference type="ChEBI" id="CHEBI:18420"/>
        <label>1</label>
    </ligand>
</feature>
<feature type="active site" evidence="18">
    <location>
        <position position="278"/>
    </location>
</feature>
<evidence type="ECO:0000256" key="5">
    <source>
        <dbReference type="ARBA" id="ARBA00012216"/>
    </source>
</evidence>
<keyword evidence="10 20" id="KW-0067">ATP-binding</keyword>
<dbReference type="EC" id="6.3.2.4" evidence="5 17"/>
<dbReference type="PROSITE" id="PS50975">
    <property type="entry name" value="ATP_GRASP"/>
    <property type="match status" value="1"/>
</dbReference>
<keyword evidence="13 17" id="KW-0573">Peptidoglycan synthesis</keyword>
<comment type="catalytic activity">
    <reaction evidence="16 17">
        <text>2 D-alanine + ATP = D-alanyl-D-alanine + ADP + phosphate + H(+)</text>
        <dbReference type="Rhea" id="RHEA:11224"/>
        <dbReference type="ChEBI" id="CHEBI:15378"/>
        <dbReference type="ChEBI" id="CHEBI:30616"/>
        <dbReference type="ChEBI" id="CHEBI:43474"/>
        <dbReference type="ChEBI" id="CHEBI:57416"/>
        <dbReference type="ChEBI" id="CHEBI:57822"/>
        <dbReference type="ChEBI" id="CHEBI:456216"/>
        <dbReference type="EC" id="6.3.2.4"/>
    </reaction>
</comment>
<evidence type="ECO:0000259" key="21">
    <source>
        <dbReference type="PROSITE" id="PS50975"/>
    </source>
</evidence>
<evidence type="ECO:0000256" key="14">
    <source>
        <dbReference type="ARBA" id="ARBA00023211"/>
    </source>
</evidence>
<evidence type="ECO:0000256" key="13">
    <source>
        <dbReference type="ARBA" id="ARBA00022984"/>
    </source>
</evidence>
<dbReference type="InterPro" id="IPR011095">
    <property type="entry name" value="Dala_Dala_lig_C"/>
</dbReference>
<dbReference type="Gene3D" id="3.30.1490.20">
    <property type="entry name" value="ATP-grasp fold, A domain"/>
    <property type="match status" value="1"/>
</dbReference>
<dbReference type="InterPro" id="IPR011127">
    <property type="entry name" value="Dala_Dala_lig_N"/>
</dbReference>
<dbReference type="InterPro" id="IPR000291">
    <property type="entry name" value="D-Ala_lig_Van_CS"/>
</dbReference>
<evidence type="ECO:0000256" key="1">
    <source>
        <dbReference type="ARBA" id="ARBA00001936"/>
    </source>
</evidence>
<keyword evidence="15 17" id="KW-0961">Cell wall biogenesis/degradation</keyword>
<evidence type="ECO:0000256" key="6">
    <source>
        <dbReference type="ARBA" id="ARBA00022490"/>
    </source>
</evidence>
<protein>
    <recommendedName>
        <fullName evidence="5 17">D-alanine--D-alanine ligase</fullName>
        <ecNumber evidence="5 17">6.3.2.4</ecNumber>
    </recommendedName>
    <alternativeName>
        <fullName evidence="17">D-Ala-D-Ala ligase</fullName>
    </alternativeName>
    <alternativeName>
        <fullName evidence="17">D-alanylalanine synthetase</fullName>
    </alternativeName>
</protein>
<dbReference type="InterPro" id="IPR013815">
    <property type="entry name" value="ATP_grasp_subdomain_1"/>
</dbReference>
<evidence type="ECO:0000313" key="23">
    <source>
        <dbReference type="Proteomes" id="UP000007472"/>
    </source>
</evidence>
<feature type="binding site" evidence="19">
    <location>
        <position position="254"/>
    </location>
    <ligand>
        <name>Mg(2+)</name>
        <dbReference type="ChEBI" id="CHEBI:18420"/>
        <label>1</label>
    </ligand>
</feature>
<dbReference type="Gene3D" id="3.40.50.20">
    <property type="match status" value="1"/>
</dbReference>
<evidence type="ECO:0000256" key="2">
    <source>
        <dbReference type="ARBA" id="ARBA00003921"/>
    </source>
</evidence>
<keyword evidence="12 17" id="KW-0133">Cell shape</keyword>
<dbReference type="SUPFAM" id="SSF56059">
    <property type="entry name" value="Glutathione synthetase ATP-binding domain-like"/>
    <property type="match status" value="1"/>
</dbReference>
<feature type="active site" evidence="18">
    <location>
        <position position="143"/>
    </location>
</feature>
<dbReference type="GO" id="GO:0071555">
    <property type="term" value="P:cell wall organization"/>
    <property type="evidence" value="ECO:0007669"/>
    <property type="project" value="UniProtKB-KW"/>
</dbReference>
<dbReference type="AlphaFoldDB" id="A0A654KFR3"/>
<dbReference type="PANTHER" id="PTHR23132:SF23">
    <property type="entry name" value="D-ALANINE--D-ALANINE LIGASE B"/>
    <property type="match status" value="1"/>
</dbReference>
<evidence type="ECO:0000256" key="20">
    <source>
        <dbReference type="PROSITE-ProRule" id="PRU00409"/>
    </source>
</evidence>
<organism evidence="22 23">
    <name type="scientific">Taylorella equigenitalis (strain MCE9)</name>
    <dbReference type="NCBI Taxonomy" id="937774"/>
    <lineage>
        <taxon>Bacteria</taxon>
        <taxon>Pseudomonadati</taxon>
        <taxon>Pseudomonadota</taxon>
        <taxon>Betaproteobacteria</taxon>
        <taxon>Burkholderiales</taxon>
        <taxon>Alcaligenaceae</taxon>
        <taxon>Taylorella</taxon>
    </lineage>
</organism>
<reference evidence="22 23" key="1">
    <citation type="journal article" date="2011" name="J. Bacteriol.">
        <title>Genome sequence of Taylorella equigenitalis MCE9, the causative agent of contagious equine metritis.</title>
        <authorList>
            <person name="Hebert L."/>
            <person name="Moumen B."/>
            <person name="Duquesne F."/>
            <person name="Breuil M.F."/>
            <person name="Laugier C."/>
            <person name="Batto J.M."/>
            <person name="Renault P."/>
            <person name="Petry S."/>
        </authorList>
    </citation>
    <scope>NUCLEOTIDE SEQUENCE [LARGE SCALE GENOMIC DNA]</scope>
    <source>
        <strain evidence="22 23">MCE9</strain>
    </source>
</reference>
<evidence type="ECO:0000256" key="4">
    <source>
        <dbReference type="ARBA" id="ARBA00010871"/>
    </source>
</evidence>
<comment type="pathway">
    <text evidence="17">Cell wall biogenesis; peptidoglycan biosynthesis.</text>
</comment>
<keyword evidence="9 20" id="KW-0547">Nucleotide-binding</keyword>
<dbReference type="InterPro" id="IPR016185">
    <property type="entry name" value="PreATP-grasp_dom_sf"/>
</dbReference>
<feature type="binding site" evidence="19">
    <location>
        <position position="269"/>
    </location>
    <ligand>
        <name>Mg(2+)</name>
        <dbReference type="ChEBI" id="CHEBI:18420"/>
        <label>2</label>
    </ligand>
</feature>
<evidence type="ECO:0000313" key="22">
    <source>
        <dbReference type="EMBL" id="ADU91252.1"/>
    </source>
</evidence>
<dbReference type="GO" id="GO:0008360">
    <property type="term" value="P:regulation of cell shape"/>
    <property type="evidence" value="ECO:0007669"/>
    <property type="project" value="UniProtKB-KW"/>
</dbReference>
<dbReference type="SUPFAM" id="SSF52440">
    <property type="entry name" value="PreATP-grasp domain"/>
    <property type="match status" value="1"/>
</dbReference>
<dbReference type="GO" id="GO:0005737">
    <property type="term" value="C:cytoplasm"/>
    <property type="evidence" value="ECO:0007669"/>
    <property type="project" value="UniProtKB-SubCell"/>
</dbReference>
<evidence type="ECO:0000256" key="17">
    <source>
        <dbReference type="HAMAP-Rule" id="MF_00047"/>
    </source>
</evidence>
<keyword evidence="14 19" id="KW-0464">Manganese</keyword>
<dbReference type="UniPathway" id="UPA00219"/>
<dbReference type="PROSITE" id="PS00844">
    <property type="entry name" value="DALA_DALA_LIGASE_2"/>
    <property type="match status" value="1"/>
</dbReference>
<feature type="binding site" evidence="19">
    <location>
        <position position="267"/>
    </location>
    <ligand>
        <name>Mg(2+)</name>
        <dbReference type="ChEBI" id="CHEBI:18420"/>
        <label>2</label>
    </ligand>
</feature>
<dbReference type="PROSITE" id="PS00843">
    <property type="entry name" value="DALA_DALA_LIGASE_1"/>
    <property type="match status" value="1"/>
</dbReference>
<dbReference type="EMBL" id="CP002456">
    <property type="protein sequence ID" value="ADU91252.1"/>
    <property type="molecule type" value="Genomic_DNA"/>
</dbReference>
<dbReference type="NCBIfam" id="TIGR01205">
    <property type="entry name" value="D_ala_D_alaTIGR"/>
    <property type="match status" value="1"/>
</dbReference>
<gene>
    <name evidence="17" type="primary">ddl</name>
    <name evidence="22" type="ordered locus">TEQUI_0305</name>
</gene>
<evidence type="ECO:0000256" key="16">
    <source>
        <dbReference type="ARBA" id="ARBA00047614"/>
    </source>
</evidence>
<keyword evidence="6 17" id="KW-0963">Cytoplasm</keyword>
<dbReference type="HAMAP" id="MF_00047">
    <property type="entry name" value="Dala_Dala_lig"/>
    <property type="match status" value="1"/>
</dbReference>
<evidence type="ECO:0000256" key="3">
    <source>
        <dbReference type="ARBA" id="ARBA00004496"/>
    </source>
</evidence>
<feature type="domain" description="ATP-grasp" evidence="21">
    <location>
        <begin position="101"/>
        <end position="300"/>
    </location>
</feature>
<comment type="similarity">
    <text evidence="4 17">Belongs to the D-alanine--D-alanine ligase family.</text>
</comment>
<dbReference type="Pfam" id="PF01820">
    <property type="entry name" value="Dala_Dala_lig_N"/>
    <property type="match status" value="1"/>
</dbReference>
<dbReference type="GO" id="GO:0008716">
    <property type="term" value="F:D-alanine-D-alanine ligase activity"/>
    <property type="evidence" value="ECO:0007669"/>
    <property type="project" value="UniProtKB-UniRule"/>
</dbReference>
<dbReference type="PANTHER" id="PTHR23132">
    <property type="entry name" value="D-ALANINE--D-ALANINE LIGASE"/>
    <property type="match status" value="1"/>
</dbReference>
<keyword evidence="11 19" id="KW-0460">Magnesium</keyword>
<dbReference type="Gene3D" id="3.30.470.20">
    <property type="entry name" value="ATP-grasp fold, B domain"/>
    <property type="match status" value="1"/>
</dbReference>
<dbReference type="GO" id="GO:0009252">
    <property type="term" value="P:peptidoglycan biosynthetic process"/>
    <property type="evidence" value="ECO:0007669"/>
    <property type="project" value="UniProtKB-UniRule"/>
</dbReference>